<dbReference type="CDD" id="cd22162">
    <property type="entry name" value="F-box_AtSKIP3-like"/>
    <property type="match status" value="1"/>
</dbReference>
<dbReference type="Proteomes" id="UP001141552">
    <property type="component" value="Unassembled WGS sequence"/>
</dbReference>
<evidence type="ECO:0000259" key="1">
    <source>
        <dbReference type="Pfam" id="PF00646"/>
    </source>
</evidence>
<dbReference type="PANTHER" id="PTHR32278:SF11">
    <property type="entry name" value="F-BOX DOMAIN-CONTAINING PROTEIN"/>
    <property type="match status" value="1"/>
</dbReference>
<protein>
    <recommendedName>
        <fullName evidence="1">F-box domain-containing protein</fullName>
    </recommendedName>
</protein>
<reference evidence="2" key="2">
    <citation type="journal article" date="2023" name="Plants (Basel)">
        <title>Annotation of the Turnera subulata (Passifloraceae) Draft Genome Reveals the S-Locus Evolved after the Divergence of Turneroideae from Passifloroideae in a Stepwise Manner.</title>
        <authorList>
            <person name="Henning P.M."/>
            <person name="Roalson E.H."/>
            <person name="Mir W."/>
            <person name="McCubbin A.G."/>
            <person name="Shore J.S."/>
        </authorList>
    </citation>
    <scope>NUCLEOTIDE SEQUENCE</scope>
    <source>
        <strain evidence="2">F60SS</strain>
    </source>
</reference>
<dbReference type="InterPro" id="IPR025886">
    <property type="entry name" value="PP2-like"/>
</dbReference>
<dbReference type="EMBL" id="JAKUCV010004435">
    <property type="protein sequence ID" value="KAJ4835374.1"/>
    <property type="molecule type" value="Genomic_DNA"/>
</dbReference>
<dbReference type="Pfam" id="PF14299">
    <property type="entry name" value="PP2"/>
    <property type="match status" value="1"/>
</dbReference>
<feature type="domain" description="F-box" evidence="1">
    <location>
        <begin position="6"/>
        <end position="44"/>
    </location>
</feature>
<proteinExistence type="predicted"/>
<accession>A0A9Q0FR70</accession>
<evidence type="ECO:0000313" key="2">
    <source>
        <dbReference type="EMBL" id="KAJ4835374.1"/>
    </source>
</evidence>
<gene>
    <name evidence="2" type="ORF">Tsubulata_021311</name>
</gene>
<keyword evidence="3" id="KW-1185">Reference proteome</keyword>
<sequence>MNLDFLDEDCLSHILSFTSPRDATCVSLVSPVLRSSADSDKVWDKFLPHDYQDILSRLISPLEYSSKKDLFLRLCNPHFVDGGRKIFSIEKATGKKRYMLSARELSITWADHPLYWCWKPLSQSRLILSQSRFSEVVELRTICWLEIKAKINTKMLSPRTQYGAYLIMKLADRAYGLDTLPSEVSLEVGNFKSQGVAYLRRKVKHKQALKGVCILNRIDRIAAPRADEIQGSIPCREREDGWIEIKLGSFYNDGSDDKDVKMCLKEVTGEHLKGGLIVEGLELRPKPS</sequence>
<reference evidence="2" key="1">
    <citation type="submission" date="2022-02" db="EMBL/GenBank/DDBJ databases">
        <authorList>
            <person name="Henning P.M."/>
            <person name="McCubbin A.G."/>
            <person name="Shore J.S."/>
        </authorList>
    </citation>
    <scope>NUCLEOTIDE SEQUENCE</scope>
    <source>
        <strain evidence="2">F60SS</strain>
        <tissue evidence="2">Leaves</tissue>
    </source>
</reference>
<organism evidence="2 3">
    <name type="scientific">Turnera subulata</name>
    <dbReference type="NCBI Taxonomy" id="218843"/>
    <lineage>
        <taxon>Eukaryota</taxon>
        <taxon>Viridiplantae</taxon>
        <taxon>Streptophyta</taxon>
        <taxon>Embryophyta</taxon>
        <taxon>Tracheophyta</taxon>
        <taxon>Spermatophyta</taxon>
        <taxon>Magnoliopsida</taxon>
        <taxon>eudicotyledons</taxon>
        <taxon>Gunneridae</taxon>
        <taxon>Pentapetalae</taxon>
        <taxon>rosids</taxon>
        <taxon>fabids</taxon>
        <taxon>Malpighiales</taxon>
        <taxon>Passifloraceae</taxon>
        <taxon>Turnera</taxon>
    </lineage>
</organism>
<dbReference type="InterPro" id="IPR036047">
    <property type="entry name" value="F-box-like_dom_sf"/>
</dbReference>
<dbReference type="Pfam" id="PF00646">
    <property type="entry name" value="F-box"/>
    <property type="match status" value="1"/>
</dbReference>
<comment type="caution">
    <text evidence="2">The sequence shown here is derived from an EMBL/GenBank/DDBJ whole genome shotgun (WGS) entry which is preliminary data.</text>
</comment>
<dbReference type="OrthoDB" id="1918565at2759"/>
<dbReference type="AlphaFoldDB" id="A0A9Q0FR70"/>
<evidence type="ECO:0000313" key="3">
    <source>
        <dbReference type="Proteomes" id="UP001141552"/>
    </source>
</evidence>
<dbReference type="PANTHER" id="PTHR32278">
    <property type="entry name" value="F-BOX DOMAIN-CONTAINING PROTEIN"/>
    <property type="match status" value="1"/>
</dbReference>
<name>A0A9Q0FR70_9ROSI</name>
<dbReference type="SUPFAM" id="SSF81383">
    <property type="entry name" value="F-box domain"/>
    <property type="match status" value="1"/>
</dbReference>
<dbReference type="InterPro" id="IPR001810">
    <property type="entry name" value="F-box_dom"/>
</dbReference>